<reference evidence="1 2" key="1">
    <citation type="submission" date="2018-04" db="EMBL/GenBank/DDBJ databases">
        <title>Active sludge and wastewater microbial communities from Klosterneuburg, Austria.</title>
        <authorList>
            <person name="Wagner M."/>
        </authorList>
    </citation>
    <scope>NUCLEOTIDE SEQUENCE [LARGE SCALE GENOMIC DNA]</scope>
    <source>
        <strain evidence="1 2">Nm 57</strain>
    </source>
</reference>
<sequence>MCAWRQCSNSALAVGNVRGCHRCHRRQVFSIWRIRVNRFLFRVVTGKHSPLVAHFKHVHHSPQSKRSTVCAWITFSHAQHLSIIRVSNDSCPLLAVIDPIYIYINHLNPTIAVFSQPTYQSSSMLYLASNDVPTRSTQNSSTSCKFDQIFISLHFKGSLTNRNSYAGRLKITSCKIFKDEYNFKNYSHY</sequence>
<dbReference type="Proteomes" id="UP000247780">
    <property type="component" value="Unassembled WGS sequence"/>
</dbReference>
<evidence type="ECO:0000313" key="1">
    <source>
        <dbReference type="EMBL" id="PXV83333.1"/>
    </source>
</evidence>
<proteinExistence type="predicted"/>
<keyword evidence="2" id="KW-1185">Reference proteome</keyword>
<protein>
    <submittedName>
        <fullName evidence="1">Uncharacterized protein</fullName>
    </submittedName>
</protein>
<organism evidence="1 2">
    <name type="scientific">Nitrosomonas eutropha</name>
    <dbReference type="NCBI Taxonomy" id="916"/>
    <lineage>
        <taxon>Bacteria</taxon>
        <taxon>Pseudomonadati</taxon>
        <taxon>Pseudomonadota</taxon>
        <taxon>Betaproteobacteria</taxon>
        <taxon>Nitrosomonadales</taxon>
        <taxon>Nitrosomonadaceae</taxon>
        <taxon>Nitrosomonas</taxon>
    </lineage>
</organism>
<evidence type="ECO:0000313" key="2">
    <source>
        <dbReference type="Proteomes" id="UP000247780"/>
    </source>
</evidence>
<gene>
    <name evidence="1" type="ORF">C8R14_10674</name>
</gene>
<comment type="caution">
    <text evidence="1">The sequence shown here is derived from an EMBL/GenBank/DDBJ whole genome shotgun (WGS) entry which is preliminary data.</text>
</comment>
<name>A0ABX5M8K7_9PROT</name>
<accession>A0ABX5M8K7</accession>
<dbReference type="EMBL" id="QICQ01000006">
    <property type="protein sequence ID" value="PXV83333.1"/>
    <property type="molecule type" value="Genomic_DNA"/>
</dbReference>